<name>A0A9R0JFP2_SPIOL</name>
<dbReference type="Gene3D" id="3.80.10.10">
    <property type="entry name" value="Ribonuclease Inhibitor"/>
    <property type="match status" value="1"/>
</dbReference>
<organism evidence="3 4">
    <name type="scientific">Spinacia oleracea</name>
    <name type="common">Spinach</name>
    <dbReference type="NCBI Taxonomy" id="3562"/>
    <lineage>
        <taxon>Eukaryota</taxon>
        <taxon>Viridiplantae</taxon>
        <taxon>Streptophyta</taxon>
        <taxon>Embryophyta</taxon>
        <taxon>Tracheophyta</taxon>
        <taxon>Spermatophyta</taxon>
        <taxon>Magnoliopsida</taxon>
        <taxon>eudicotyledons</taxon>
        <taxon>Gunneridae</taxon>
        <taxon>Pentapetalae</taxon>
        <taxon>Caryophyllales</taxon>
        <taxon>Chenopodiaceae</taxon>
        <taxon>Chenopodioideae</taxon>
        <taxon>Anserineae</taxon>
        <taxon>Spinacia</taxon>
    </lineage>
</organism>
<dbReference type="PANTHER" id="PTHR31639">
    <property type="entry name" value="F-BOX PROTEIN-LIKE"/>
    <property type="match status" value="1"/>
</dbReference>
<sequence length="430" mass="48896">MASASGLSSLGEHDSFEVTVDRISCLPWHVLNIILGKLSIVDAVRTSILSKDWQYKWLSLSKLNIDSRVIGRELNNEDLRWDIVSNIINRFFLNHSSAIKEVSLKTFCSEHYSDLYQWIRYLSEQDVEIMSVEEFSNERFVIPSFFFTFKKLQFLFLKSCAIQIPSHFQRFKLLRTLFLVDISITDDDLHHLLVGSPLLVKLVLLRISGLKHLRISFPRLAALQIDIGMEDIVIGASAHLSVVSILKSSDNEKIIHWPSVIRCLSSLDALGTLVLCGDFIKILAANYGLENLPLRNNSLWFLTLFDVRFESIEVFKVFLSLLSSCPNISHFQFVVKAAKGPKLITRFLRENKGRFSFPKLKSVVVTCHSGVGMGCTINFIEFLGAHSPNLTYLRIGKGGDPESQMNTTRLTNMLSRLRKLCPHALVLYTR</sequence>
<dbReference type="OrthoDB" id="629734at2759"/>
<reference evidence="3" key="1">
    <citation type="journal article" date="2021" name="Nat. Commun.">
        <title>Genomic analyses provide insights into spinach domestication and the genetic basis of agronomic traits.</title>
        <authorList>
            <person name="Cai X."/>
            <person name="Sun X."/>
            <person name="Xu C."/>
            <person name="Sun H."/>
            <person name="Wang X."/>
            <person name="Ge C."/>
            <person name="Zhang Z."/>
            <person name="Wang Q."/>
            <person name="Fei Z."/>
            <person name="Jiao C."/>
            <person name="Wang Q."/>
        </authorList>
    </citation>
    <scope>NUCLEOTIDE SEQUENCE [LARGE SCALE GENOMIC DNA]</scope>
    <source>
        <strain evidence="3">cv. Varoflay</strain>
    </source>
</reference>
<evidence type="ECO:0000259" key="2">
    <source>
        <dbReference type="Pfam" id="PF24758"/>
    </source>
</evidence>
<dbReference type="InterPro" id="IPR055411">
    <property type="entry name" value="LRR_FXL15/At3g58940/PEG3-like"/>
</dbReference>
<dbReference type="InterPro" id="IPR001810">
    <property type="entry name" value="F-box_dom"/>
</dbReference>
<proteinExistence type="predicted"/>
<dbReference type="SUPFAM" id="SSF52047">
    <property type="entry name" value="RNI-like"/>
    <property type="match status" value="1"/>
</dbReference>
<dbReference type="InterPro" id="IPR032675">
    <property type="entry name" value="LRR_dom_sf"/>
</dbReference>
<gene>
    <name evidence="4 5 6" type="primary">LOC110804788</name>
</gene>
<dbReference type="KEGG" id="soe:110804788"/>
<dbReference type="InterPro" id="IPR036047">
    <property type="entry name" value="F-box-like_dom_sf"/>
</dbReference>
<dbReference type="RefSeq" id="XP_056687476.1">
    <property type="nucleotide sequence ID" value="XM_056831498.1"/>
</dbReference>
<evidence type="ECO:0000313" key="3">
    <source>
        <dbReference type="Proteomes" id="UP000813463"/>
    </source>
</evidence>
<dbReference type="Proteomes" id="UP000813463">
    <property type="component" value="Chromosome 6"/>
</dbReference>
<evidence type="ECO:0000313" key="6">
    <source>
        <dbReference type="RefSeq" id="XP_056687476.1"/>
    </source>
</evidence>
<evidence type="ECO:0000313" key="4">
    <source>
        <dbReference type="RefSeq" id="XP_021866088.1"/>
    </source>
</evidence>
<dbReference type="RefSeq" id="XP_021866088.1">
    <property type="nucleotide sequence ID" value="XM_022010396.1"/>
</dbReference>
<accession>A0A9R0JFP2</accession>
<dbReference type="AlphaFoldDB" id="A0A9R0JFP2"/>
<feature type="domain" description="F-box" evidence="1">
    <location>
        <begin position="23"/>
        <end position="61"/>
    </location>
</feature>
<dbReference type="Pfam" id="PF00646">
    <property type="entry name" value="F-box"/>
    <property type="match status" value="1"/>
</dbReference>
<keyword evidence="3" id="KW-1185">Reference proteome</keyword>
<feature type="domain" description="F-box/LRR-repeat protein 15/At3g58940/PEG3-like LRR" evidence="2">
    <location>
        <begin position="116"/>
        <end position="273"/>
    </location>
</feature>
<dbReference type="RefSeq" id="XP_021866089.1">
    <property type="nucleotide sequence ID" value="XM_022010397.1"/>
</dbReference>
<dbReference type="Pfam" id="PF24758">
    <property type="entry name" value="LRR_At5g56370"/>
    <property type="match status" value="1"/>
</dbReference>
<evidence type="ECO:0000259" key="1">
    <source>
        <dbReference type="Pfam" id="PF00646"/>
    </source>
</evidence>
<evidence type="ECO:0000313" key="5">
    <source>
        <dbReference type="RefSeq" id="XP_021866089.1"/>
    </source>
</evidence>
<reference evidence="4 5" key="2">
    <citation type="submission" date="2025-04" db="UniProtKB">
        <authorList>
            <consortium name="RefSeq"/>
        </authorList>
    </citation>
    <scope>IDENTIFICATION</scope>
    <source>
        <tissue evidence="6">Leaf</tissue>
    </source>
</reference>
<protein>
    <submittedName>
        <fullName evidence="4 5 6">F-box/FBD/LRR-repeat protein At1g13570</fullName>
    </submittedName>
</protein>
<dbReference type="GeneID" id="110804788"/>
<dbReference type="PANTHER" id="PTHR31639:SF95">
    <property type="entry name" value="FBD DOMAIN-CONTAINING PROTEIN"/>
    <property type="match status" value="1"/>
</dbReference>
<dbReference type="SUPFAM" id="SSF81383">
    <property type="entry name" value="F-box domain"/>
    <property type="match status" value="1"/>
</dbReference>